<keyword evidence="2" id="KW-1185">Reference proteome</keyword>
<protein>
    <submittedName>
        <fullName evidence="1">Uncharacterized protein</fullName>
    </submittedName>
</protein>
<evidence type="ECO:0000313" key="1">
    <source>
        <dbReference type="EMBL" id="KII71339.1"/>
    </source>
</evidence>
<reference evidence="1 2" key="1">
    <citation type="journal article" date="2014" name="Genome Biol. Evol.">
        <title>The genome of the myxosporean Thelohanellus kitauei shows adaptations to nutrient acquisition within its fish host.</title>
        <authorList>
            <person name="Yang Y."/>
            <person name="Xiong J."/>
            <person name="Zhou Z."/>
            <person name="Huo F."/>
            <person name="Miao W."/>
            <person name="Ran C."/>
            <person name="Liu Y."/>
            <person name="Zhang J."/>
            <person name="Feng J."/>
            <person name="Wang M."/>
            <person name="Wang M."/>
            <person name="Wang L."/>
            <person name="Yao B."/>
        </authorList>
    </citation>
    <scope>NUCLEOTIDE SEQUENCE [LARGE SCALE GENOMIC DNA]</scope>
    <source>
        <strain evidence="1">Wuqing</strain>
    </source>
</reference>
<dbReference type="EMBL" id="JWZT01001789">
    <property type="protein sequence ID" value="KII71339.1"/>
    <property type="molecule type" value="Genomic_DNA"/>
</dbReference>
<gene>
    <name evidence="1" type="ORF">RF11_05249</name>
</gene>
<dbReference type="Proteomes" id="UP000031668">
    <property type="component" value="Unassembled WGS sequence"/>
</dbReference>
<accession>A0A0C2J0K2</accession>
<sequence>MASVTNEWHTEHYQEYTGTLSTELDHELIFWEKKEEFDDEQKSNLRKLSPVNELKLYPFCGTGTKHDVNIIDDFLTTRPLTVYEINSRKCVVATFFDKLEKRMVLNKTFRIDLKIKGYL</sequence>
<proteinExistence type="predicted"/>
<name>A0A0C2J0K2_THEKT</name>
<comment type="caution">
    <text evidence="1">The sequence shown here is derived from an EMBL/GenBank/DDBJ whole genome shotgun (WGS) entry which is preliminary data.</text>
</comment>
<dbReference type="AlphaFoldDB" id="A0A0C2J0K2"/>
<evidence type="ECO:0000313" key="2">
    <source>
        <dbReference type="Proteomes" id="UP000031668"/>
    </source>
</evidence>
<organism evidence="1 2">
    <name type="scientific">Thelohanellus kitauei</name>
    <name type="common">Myxosporean</name>
    <dbReference type="NCBI Taxonomy" id="669202"/>
    <lineage>
        <taxon>Eukaryota</taxon>
        <taxon>Metazoa</taxon>
        <taxon>Cnidaria</taxon>
        <taxon>Myxozoa</taxon>
        <taxon>Myxosporea</taxon>
        <taxon>Bivalvulida</taxon>
        <taxon>Platysporina</taxon>
        <taxon>Myxobolidae</taxon>
        <taxon>Thelohanellus</taxon>
    </lineage>
</organism>